<feature type="transmembrane region" description="Helical" evidence="10">
    <location>
        <begin position="70"/>
        <end position="92"/>
    </location>
</feature>
<gene>
    <name evidence="12" type="ORF">FCM35_KLT00262</name>
</gene>
<comment type="similarity">
    <text evidence="2 10">Belongs to the CCC1 family.</text>
</comment>
<name>A0A833W349_9POAL</name>
<protein>
    <recommendedName>
        <fullName evidence="10">Vacuolar iron transporter</fullName>
    </recommendedName>
</protein>
<evidence type="ECO:0000256" key="2">
    <source>
        <dbReference type="ARBA" id="ARBA00007049"/>
    </source>
</evidence>
<dbReference type="GO" id="GO:0005774">
    <property type="term" value="C:vacuolar membrane"/>
    <property type="evidence" value="ECO:0007669"/>
    <property type="project" value="UniProtKB-SubCell"/>
</dbReference>
<dbReference type="GO" id="GO:0005384">
    <property type="term" value="F:manganese ion transmembrane transporter activity"/>
    <property type="evidence" value="ECO:0007669"/>
    <property type="project" value="InterPro"/>
</dbReference>
<dbReference type="GO" id="GO:0005381">
    <property type="term" value="F:iron ion transmembrane transporter activity"/>
    <property type="evidence" value="ECO:0007669"/>
    <property type="project" value="UniProtKB-UniRule"/>
</dbReference>
<evidence type="ECO:0000313" key="13">
    <source>
        <dbReference type="Proteomes" id="UP000623129"/>
    </source>
</evidence>
<organism evidence="12 13">
    <name type="scientific">Carex littledalei</name>
    <dbReference type="NCBI Taxonomy" id="544730"/>
    <lineage>
        <taxon>Eukaryota</taxon>
        <taxon>Viridiplantae</taxon>
        <taxon>Streptophyta</taxon>
        <taxon>Embryophyta</taxon>
        <taxon>Tracheophyta</taxon>
        <taxon>Spermatophyta</taxon>
        <taxon>Magnoliopsida</taxon>
        <taxon>Liliopsida</taxon>
        <taxon>Poales</taxon>
        <taxon>Cyperaceae</taxon>
        <taxon>Cyperoideae</taxon>
        <taxon>Cariceae</taxon>
        <taxon>Carex</taxon>
        <taxon>Carex subgen. Euthyceras</taxon>
    </lineage>
</organism>
<sequence length="218" mass="22543">MNSVVHAQSPPPVNSTTQNKDLELCKPDHTIDYMKRAQWLRASVLGANDGLVSVASLMIGVGAASSTVKAMLVSGLAGLVAGACSMAIGEFVSVYAQYDIEKTVIEQGNTYDGDENKEPLANPWLAAGASALSFSIGGLLPLLAGAFINSWSVRLGVVCAITSLGLVVFGAIGALLGGAKPYRGAIRVLIGGWLAMAITYGVLKLFSSFLHVNISSTG</sequence>
<evidence type="ECO:0000313" key="12">
    <source>
        <dbReference type="EMBL" id="KAF3341624.1"/>
    </source>
</evidence>
<evidence type="ECO:0000256" key="5">
    <source>
        <dbReference type="ARBA" id="ARBA00022692"/>
    </source>
</evidence>
<accession>A0A833W349</accession>
<keyword evidence="3" id="KW-0410">Iron transport</keyword>
<comment type="caution">
    <text evidence="12">The sequence shown here is derived from an EMBL/GenBank/DDBJ whole genome shotgun (WGS) entry which is preliminary data.</text>
</comment>
<keyword evidence="10" id="KW-0813">Transport</keyword>
<dbReference type="Proteomes" id="UP000623129">
    <property type="component" value="Unassembled WGS sequence"/>
</dbReference>
<keyword evidence="7" id="KW-0408">Iron</keyword>
<keyword evidence="4 10" id="KW-0926">Vacuole</keyword>
<dbReference type="GO" id="GO:0030026">
    <property type="term" value="P:intracellular manganese ion homeostasis"/>
    <property type="evidence" value="ECO:0007669"/>
    <property type="project" value="InterPro"/>
</dbReference>
<comment type="catalytic activity">
    <reaction evidence="9">
        <text>Fe(2+)(in) = Fe(2+)(out)</text>
        <dbReference type="Rhea" id="RHEA:28486"/>
        <dbReference type="ChEBI" id="CHEBI:29033"/>
    </reaction>
    <physiologicalReaction direction="left-to-right" evidence="9">
        <dbReference type="Rhea" id="RHEA:28487"/>
    </physiologicalReaction>
</comment>
<keyword evidence="10" id="KW-0406">Ion transport</keyword>
<comment type="subcellular location">
    <subcellularLocation>
        <location evidence="1 10">Vacuole membrane</location>
        <topology evidence="1 10">Multi-pass membrane protein</topology>
    </subcellularLocation>
</comment>
<feature type="transmembrane region" description="Helical" evidence="10">
    <location>
        <begin position="154"/>
        <end position="176"/>
    </location>
</feature>
<evidence type="ECO:0000256" key="6">
    <source>
        <dbReference type="ARBA" id="ARBA00022989"/>
    </source>
</evidence>
<feature type="transmembrane region" description="Helical" evidence="10">
    <location>
        <begin position="188"/>
        <end position="210"/>
    </location>
</feature>
<keyword evidence="6 10" id="KW-1133">Transmembrane helix</keyword>
<dbReference type="AlphaFoldDB" id="A0A833W349"/>
<reference evidence="12" key="1">
    <citation type="submission" date="2020-01" db="EMBL/GenBank/DDBJ databases">
        <title>Genome sequence of Kobresia littledalei, the first chromosome-level genome in the family Cyperaceae.</title>
        <authorList>
            <person name="Qu G."/>
        </authorList>
    </citation>
    <scope>NUCLEOTIDE SEQUENCE</scope>
    <source>
        <strain evidence="12">C.B.Clarke</strain>
        <tissue evidence="12">Leaf</tissue>
    </source>
</reference>
<evidence type="ECO:0000256" key="3">
    <source>
        <dbReference type="ARBA" id="ARBA00022496"/>
    </source>
</evidence>
<feature type="transmembrane region" description="Helical" evidence="10">
    <location>
        <begin position="124"/>
        <end position="148"/>
    </location>
</feature>
<comment type="function">
    <text evidence="10">Vacuolar Fe(2+) uptake transporter.</text>
</comment>
<evidence type="ECO:0000256" key="8">
    <source>
        <dbReference type="ARBA" id="ARBA00023136"/>
    </source>
</evidence>
<dbReference type="OrthoDB" id="73465at2759"/>
<keyword evidence="13" id="KW-1185">Reference proteome</keyword>
<dbReference type="PANTHER" id="PTHR31851">
    <property type="entry name" value="FE(2+)/MN(2+) TRANSPORTER PCL1"/>
    <property type="match status" value="1"/>
</dbReference>
<evidence type="ECO:0000256" key="4">
    <source>
        <dbReference type="ARBA" id="ARBA00022554"/>
    </source>
</evidence>
<proteinExistence type="inferred from homology"/>
<evidence type="ECO:0000256" key="7">
    <source>
        <dbReference type="ARBA" id="ARBA00023004"/>
    </source>
</evidence>
<feature type="transmembrane region" description="Helical" evidence="10">
    <location>
        <begin position="44"/>
        <end position="64"/>
    </location>
</feature>
<evidence type="ECO:0000256" key="9">
    <source>
        <dbReference type="ARBA" id="ARBA00044464"/>
    </source>
</evidence>
<keyword evidence="8 10" id="KW-0472">Membrane</keyword>
<keyword evidence="5 10" id="KW-0812">Transmembrane</keyword>
<dbReference type="EMBL" id="SWLB01000001">
    <property type="protein sequence ID" value="KAF3341624.1"/>
    <property type="molecule type" value="Genomic_DNA"/>
</dbReference>
<dbReference type="InterPro" id="IPR008217">
    <property type="entry name" value="Ccc1_fam"/>
</dbReference>
<dbReference type="GO" id="GO:0140315">
    <property type="term" value="F:iron ion sequestering activity"/>
    <property type="evidence" value="ECO:0007669"/>
    <property type="project" value="UniProtKB-UniRule"/>
</dbReference>
<evidence type="ECO:0000256" key="11">
    <source>
        <dbReference type="SAM" id="MobiDB-lite"/>
    </source>
</evidence>
<feature type="region of interest" description="Disordered" evidence="11">
    <location>
        <begin position="1"/>
        <end position="20"/>
    </location>
</feature>
<dbReference type="Pfam" id="PF01988">
    <property type="entry name" value="VIT1"/>
    <property type="match status" value="2"/>
</dbReference>
<evidence type="ECO:0000256" key="1">
    <source>
        <dbReference type="ARBA" id="ARBA00004128"/>
    </source>
</evidence>
<evidence type="ECO:0000256" key="10">
    <source>
        <dbReference type="RuleBase" id="RU369115"/>
    </source>
</evidence>